<evidence type="ECO:0000313" key="5">
    <source>
        <dbReference type="Proteomes" id="UP000317550"/>
    </source>
</evidence>
<reference evidence="5" key="1">
    <citation type="submission" date="2019-07" db="EMBL/GenBank/DDBJ databases">
        <title>Chitinimonas sp. nov., isolated from Ny-Alesund, arctica soil.</title>
        <authorList>
            <person name="Xu Q."/>
            <person name="Peng F."/>
        </authorList>
    </citation>
    <scope>NUCLEOTIDE SEQUENCE [LARGE SCALE GENOMIC DNA]</scope>
    <source>
        <strain evidence="5">R3-44</strain>
    </source>
</reference>
<dbReference type="InterPro" id="IPR018060">
    <property type="entry name" value="HTH_AraC"/>
</dbReference>
<protein>
    <submittedName>
        <fullName evidence="4">Helix-turn-helix domain-containing protein</fullName>
    </submittedName>
</protein>
<dbReference type="SUPFAM" id="SSF46689">
    <property type="entry name" value="Homeodomain-like"/>
    <property type="match status" value="1"/>
</dbReference>
<dbReference type="Pfam" id="PF12833">
    <property type="entry name" value="HTH_18"/>
    <property type="match status" value="1"/>
</dbReference>
<evidence type="ECO:0000313" key="4">
    <source>
        <dbReference type="EMBL" id="QDQ25362.1"/>
    </source>
</evidence>
<keyword evidence="2" id="KW-0804">Transcription</keyword>
<dbReference type="InterPro" id="IPR002818">
    <property type="entry name" value="DJ-1/PfpI"/>
</dbReference>
<dbReference type="OrthoDB" id="3194870at2"/>
<name>A0A516SB37_9NEIS</name>
<keyword evidence="1" id="KW-0805">Transcription regulation</keyword>
<dbReference type="Proteomes" id="UP000317550">
    <property type="component" value="Chromosome"/>
</dbReference>
<organism evidence="4 5">
    <name type="scientific">Chitinimonas arctica</name>
    <dbReference type="NCBI Taxonomy" id="2594795"/>
    <lineage>
        <taxon>Bacteria</taxon>
        <taxon>Pseudomonadati</taxon>
        <taxon>Pseudomonadota</taxon>
        <taxon>Betaproteobacteria</taxon>
        <taxon>Neisseriales</taxon>
        <taxon>Chitinibacteraceae</taxon>
        <taxon>Chitinimonas</taxon>
    </lineage>
</organism>
<keyword evidence="5" id="KW-1185">Reference proteome</keyword>
<dbReference type="PROSITE" id="PS01124">
    <property type="entry name" value="HTH_ARAC_FAMILY_2"/>
    <property type="match status" value="1"/>
</dbReference>
<dbReference type="InterPro" id="IPR052158">
    <property type="entry name" value="INH-QAR"/>
</dbReference>
<dbReference type="AlphaFoldDB" id="A0A516SB37"/>
<dbReference type="GO" id="GO:0003700">
    <property type="term" value="F:DNA-binding transcription factor activity"/>
    <property type="evidence" value="ECO:0007669"/>
    <property type="project" value="InterPro"/>
</dbReference>
<dbReference type="KEGG" id="cari:FNU76_02770"/>
<feature type="domain" description="HTH araC/xylS-type" evidence="3">
    <location>
        <begin position="224"/>
        <end position="313"/>
    </location>
</feature>
<evidence type="ECO:0000256" key="1">
    <source>
        <dbReference type="ARBA" id="ARBA00023015"/>
    </source>
</evidence>
<proteinExistence type="predicted"/>
<dbReference type="EMBL" id="CP041730">
    <property type="protein sequence ID" value="QDQ25362.1"/>
    <property type="molecule type" value="Genomic_DNA"/>
</dbReference>
<dbReference type="Gene3D" id="1.10.10.60">
    <property type="entry name" value="Homeodomain-like"/>
    <property type="match status" value="1"/>
</dbReference>
<dbReference type="GO" id="GO:0043565">
    <property type="term" value="F:sequence-specific DNA binding"/>
    <property type="evidence" value="ECO:0007669"/>
    <property type="project" value="InterPro"/>
</dbReference>
<dbReference type="InterPro" id="IPR029062">
    <property type="entry name" value="Class_I_gatase-like"/>
</dbReference>
<dbReference type="Pfam" id="PF01965">
    <property type="entry name" value="DJ-1_PfpI"/>
    <property type="match status" value="1"/>
</dbReference>
<dbReference type="InterPro" id="IPR009057">
    <property type="entry name" value="Homeodomain-like_sf"/>
</dbReference>
<dbReference type="SUPFAM" id="SSF52317">
    <property type="entry name" value="Class I glutamine amidotransferase-like"/>
    <property type="match status" value="1"/>
</dbReference>
<accession>A0A516SB37</accession>
<dbReference type="PANTHER" id="PTHR43130:SF3">
    <property type="entry name" value="HTH-TYPE TRANSCRIPTIONAL REGULATOR RV1931C"/>
    <property type="match status" value="1"/>
</dbReference>
<evidence type="ECO:0000259" key="3">
    <source>
        <dbReference type="PROSITE" id="PS01124"/>
    </source>
</evidence>
<sequence>MPAERTAAPLPVYFLLLPGFLLLDFAGPAEALRIAQRLGVPFELRCIGPDAMPVSSLGVPVAGVAPLPDSLPAGCWLFIPGLLSKTLVERRADTLAAVKWLKRVWRPDIQLATICSAAVLAGEAGLLDGRSCTTHHTLTETLRQCAPRAKVADNRVFVIDGNIASSAGVTTGIDLTLALIGQLAGPKLALDVAREMVVWLRRDSETPQLSPFLSHRNHLHPAVHRVQDAIAAEPARDWSRDSLAALACVSPRHLDRLFKLHTGLAPLDYRQQIQLAQAEPLLARLDWSLERIAEAAGFGSARDLRRVWLKQRGTPLKRKAAPA</sequence>
<dbReference type="SMART" id="SM00342">
    <property type="entry name" value="HTH_ARAC"/>
    <property type="match status" value="1"/>
</dbReference>
<dbReference type="RefSeq" id="WP_143856287.1">
    <property type="nucleotide sequence ID" value="NZ_CP041730.1"/>
</dbReference>
<evidence type="ECO:0000256" key="2">
    <source>
        <dbReference type="ARBA" id="ARBA00023163"/>
    </source>
</evidence>
<dbReference type="PANTHER" id="PTHR43130">
    <property type="entry name" value="ARAC-FAMILY TRANSCRIPTIONAL REGULATOR"/>
    <property type="match status" value="1"/>
</dbReference>
<dbReference type="Gene3D" id="3.40.50.880">
    <property type="match status" value="1"/>
</dbReference>
<gene>
    <name evidence="4" type="ORF">FNU76_02770</name>
</gene>